<dbReference type="OrthoDB" id="525068at2759"/>
<keyword evidence="2" id="KW-1185">Reference proteome</keyword>
<dbReference type="AlphaFoldDB" id="A0A835WA56"/>
<comment type="caution">
    <text evidence="1">The sequence shown here is derived from an EMBL/GenBank/DDBJ whole genome shotgun (WGS) entry which is preliminary data.</text>
</comment>
<accession>A0A835WA56</accession>
<evidence type="ECO:0000313" key="1">
    <source>
        <dbReference type="EMBL" id="KAG2443612.1"/>
    </source>
</evidence>
<evidence type="ECO:0000313" key="2">
    <source>
        <dbReference type="Proteomes" id="UP000650467"/>
    </source>
</evidence>
<reference evidence="1" key="1">
    <citation type="journal article" date="2020" name="bioRxiv">
        <title>Comparative genomics of Chlamydomonas.</title>
        <authorList>
            <person name="Craig R.J."/>
            <person name="Hasan A.R."/>
            <person name="Ness R.W."/>
            <person name="Keightley P.D."/>
        </authorList>
    </citation>
    <scope>NUCLEOTIDE SEQUENCE</scope>
    <source>
        <strain evidence="1">SAG 7.73</strain>
    </source>
</reference>
<gene>
    <name evidence="1" type="ORF">HXX76_001963</name>
</gene>
<sequence length="131" mass="14630">MSVQSSPVLSKYRELLRLISRLSGQKKTDALAEARTLIRARRAESHPEQVLQHQKELASKIGYLRIVTPRRPGEVGAGSFVVRDGHLVEGSGELKGGRVADGTISMEDAMKRNDRDFKRFYGAPKPKNILF</sequence>
<proteinExistence type="predicted"/>
<organism evidence="1 2">
    <name type="scientific">Chlamydomonas incerta</name>
    <dbReference type="NCBI Taxonomy" id="51695"/>
    <lineage>
        <taxon>Eukaryota</taxon>
        <taxon>Viridiplantae</taxon>
        <taxon>Chlorophyta</taxon>
        <taxon>core chlorophytes</taxon>
        <taxon>Chlorophyceae</taxon>
        <taxon>CS clade</taxon>
        <taxon>Chlamydomonadales</taxon>
        <taxon>Chlamydomonadaceae</taxon>
        <taxon>Chlamydomonas</taxon>
    </lineage>
</organism>
<name>A0A835WA56_CHLIN</name>
<dbReference type="EMBL" id="JAEHOC010000003">
    <property type="protein sequence ID" value="KAG2443612.1"/>
    <property type="molecule type" value="Genomic_DNA"/>
</dbReference>
<protein>
    <submittedName>
        <fullName evidence="1">Uncharacterized protein</fullName>
    </submittedName>
</protein>
<dbReference type="Proteomes" id="UP000650467">
    <property type="component" value="Unassembled WGS sequence"/>
</dbReference>